<proteinExistence type="predicted"/>
<dbReference type="PANTHER" id="PTHR42780">
    <property type="entry name" value="SOLEUCYL-TRNA SYNTHETASE"/>
    <property type="match status" value="1"/>
</dbReference>
<accession>A0AAV0PQW8</accession>
<evidence type="ECO:0000313" key="1">
    <source>
        <dbReference type="EMBL" id="CAI0473638.1"/>
    </source>
</evidence>
<name>A0AAV0PQW8_9ROSI</name>
<dbReference type="InterPro" id="IPR023586">
    <property type="entry name" value="Ile-tRNA-ligase_type2"/>
</dbReference>
<dbReference type="AlphaFoldDB" id="A0AAV0PQW8"/>
<dbReference type="EMBL" id="CAMGYJ010000009">
    <property type="protein sequence ID" value="CAI0473638.1"/>
    <property type="molecule type" value="Genomic_DNA"/>
</dbReference>
<gene>
    <name evidence="1" type="ORF">LITE_LOCUS39723</name>
</gene>
<dbReference type="PANTHER" id="PTHR42780:SF1">
    <property type="entry name" value="ISOLEUCINE--TRNA LIGASE, CYTOPLASMIC"/>
    <property type="match status" value="1"/>
</dbReference>
<comment type="caution">
    <text evidence="1">The sequence shown here is derived from an EMBL/GenBank/DDBJ whole genome shotgun (WGS) entry which is preliminary data.</text>
</comment>
<organism evidence="1 2">
    <name type="scientific">Linum tenue</name>
    <dbReference type="NCBI Taxonomy" id="586396"/>
    <lineage>
        <taxon>Eukaryota</taxon>
        <taxon>Viridiplantae</taxon>
        <taxon>Streptophyta</taxon>
        <taxon>Embryophyta</taxon>
        <taxon>Tracheophyta</taxon>
        <taxon>Spermatophyta</taxon>
        <taxon>Magnoliopsida</taxon>
        <taxon>eudicotyledons</taxon>
        <taxon>Gunneridae</taxon>
        <taxon>Pentapetalae</taxon>
        <taxon>rosids</taxon>
        <taxon>fabids</taxon>
        <taxon>Malpighiales</taxon>
        <taxon>Linaceae</taxon>
        <taxon>Linum</taxon>
    </lineage>
</organism>
<dbReference type="GO" id="GO:0006428">
    <property type="term" value="P:isoleucyl-tRNA aminoacylation"/>
    <property type="evidence" value="ECO:0007669"/>
    <property type="project" value="TreeGrafter"/>
</dbReference>
<reference evidence="1" key="1">
    <citation type="submission" date="2022-08" db="EMBL/GenBank/DDBJ databases">
        <authorList>
            <person name="Gutierrez-Valencia J."/>
        </authorList>
    </citation>
    <scope>NUCLEOTIDE SEQUENCE</scope>
</reference>
<sequence>MGVIAKEVKAMSQNEILEFEKVGELTIKMHCLKLTDIKVRREFKRPDALTEKEMDAAGDGDVLVVLDLRPDESLFEAGFAREVVNRIQKLRKKLALDPTDAVDVYIESLKENSTLQRVLDSQIRVDSIENLPPVELELGRHFHLNVGDHFVATRMQLG</sequence>
<evidence type="ECO:0000313" key="2">
    <source>
        <dbReference type="Proteomes" id="UP001154282"/>
    </source>
</evidence>
<dbReference type="Proteomes" id="UP001154282">
    <property type="component" value="Unassembled WGS sequence"/>
</dbReference>
<dbReference type="Pfam" id="PF19302">
    <property type="entry name" value="DUF5915"/>
    <property type="match status" value="1"/>
</dbReference>
<keyword evidence="2" id="KW-1185">Reference proteome</keyword>
<dbReference type="GO" id="GO:0004822">
    <property type="term" value="F:isoleucine-tRNA ligase activity"/>
    <property type="evidence" value="ECO:0007669"/>
    <property type="project" value="InterPro"/>
</dbReference>
<protein>
    <submittedName>
        <fullName evidence="1">Uncharacterized protein</fullName>
    </submittedName>
</protein>